<feature type="domain" description="Rhodopsin" evidence="8">
    <location>
        <begin position="31"/>
        <end position="276"/>
    </location>
</feature>
<dbReference type="InterPro" id="IPR049326">
    <property type="entry name" value="Rhodopsin_dom_fungi"/>
</dbReference>
<evidence type="ECO:0000256" key="3">
    <source>
        <dbReference type="ARBA" id="ARBA00022989"/>
    </source>
</evidence>
<feature type="transmembrane region" description="Helical" evidence="7">
    <location>
        <begin position="213"/>
        <end position="231"/>
    </location>
</feature>
<dbReference type="Proteomes" id="UP000016922">
    <property type="component" value="Unassembled WGS sequence"/>
</dbReference>
<dbReference type="Pfam" id="PF20684">
    <property type="entry name" value="Fung_rhodopsin"/>
    <property type="match status" value="1"/>
</dbReference>
<evidence type="ECO:0000256" key="5">
    <source>
        <dbReference type="ARBA" id="ARBA00038359"/>
    </source>
</evidence>
<dbReference type="OrthoDB" id="5022096at2759"/>
<keyword evidence="2 7" id="KW-0812">Transmembrane</keyword>
<organism evidence="9 10">
    <name type="scientific">Glarea lozoyensis (strain ATCC 20868 / MF5171)</name>
    <dbReference type="NCBI Taxonomy" id="1116229"/>
    <lineage>
        <taxon>Eukaryota</taxon>
        <taxon>Fungi</taxon>
        <taxon>Dikarya</taxon>
        <taxon>Ascomycota</taxon>
        <taxon>Pezizomycotina</taxon>
        <taxon>Leotiomycetes</taxon>
        <taxon>Helotiales</taxon>
        <taxon>Helotiaceae</taxon>
        <taxon>Glarea</taxon>
    </lineage>
</organism>
<evidence type="ECO:0000256" key="4">
    <source>
        <dbReference type="ARBA" id="ARBA00023136"/>
    </source>
</evidence>
<evidence type="ECO:0000256" key="1">
    <source>
        <dbReference type="ARBA" id="ARBA00004141"/>
    </source>
</evidence>
<dbReference type="OMA" id="WNRIEND"/>
<keyword evidence="10" id="KW-1185">Reference proteome</keyword>
<reference evidence="9 10" key="1">
    <citation type="journal article" date="2013" name="BMC Genomics">
        <title>Genomics-driven discovery of the pneumocandin biosynthetic gene cluster in the fungus Glarea lozoyensis.</title>
        <authorList>
            <person name="Chen L."/>
            <person name="Yue Q."/>
            <person name="Zhang X."/>
            <person name="Xiang M."/>
            <person name="Wang C."/>
            <person name="Li S."/>
            <person name="Che Y."/>
            <person name="Ortiz-Lopez F.J."/>
            <person name="Bills G.F."/>
            <person name="Liu X."/>
            <person name="An Z."/>
        </authorList>
    </citation>
    <scope>NUCLEOTIDE SEQUENCE [LARGE SCALE GENOMIC DNA]</scope>
    <source>
        <strain evidence="10">ATCC 20868 / MF5171</strain>
    </source>
</reference>
<evidence type="ECO:0000256" key="7">
    <source>
        <dbReference type="SAM" id="Phobius"/>
    </source>
</evidence>
<dbReference type="GeneID" id="19465510"/>
<feature type="region of interest" description="Disordered" evidence="6">
    <location>
        <begin position="303"/>
        <end position="340"/>
    </location>
</feature>
<evidence type="ECO:0000313" key="10">
    <source>
        <dbReference type="Proteomes" id="UP000016922"/>
    </source>
</evidence>
<protein>
    <recommendedName>
        <fullName evidence="8">Rhodopsin domain-containing protein</fullName>
    </recommendedName>
</protein>
<feature type="compositionally biased region" description="Basic and acidic residues" evidence="6">
    <location>
        <begin position="328"/>
        <end position="340"/>
    </location>
</feature>
<dbReference type="KEGG" id="glz:GLAREA_06457"/>
<feature type="transmembrane region" description="Helical" evidence="7">
    <location>
        <begin position="173"/>
        <end position="201"/>
    </location>
</feature>
<accession>S3D8G3</accession>
<comment type="similarity">
    <text evidence="5">Belongs to the SAT4 family.</text>
</comment>
<evidence type="ECO:0000256" key="2">
    <source>
        <dbReference type="ARBA" id="ARBA00022692"/>
    </source>
</evidence>
<proteinExistence type="inferred from homology"/>
<evidence type="ECO:0000256" key="6">
    <source>
        <dbReference type="SAM" id="MobiDB-lite"/>
    </source>
</evidence>
<gene>
    <name evidence="9" type="ORF">GLAREA_06457</name>
</gene>
<dbReference type="AlphaFoldDB" id="S3D8G3"/>
<dbReference type="InterPro" id="IPR052337">
    <property type="entry name" value="SAT4-like"/>
</dbReference>
<name>S3D8G3_GLAL2</name>
<comment type="subcellular location">
    <subcellularLocation>
        <location evidence="1">Membrane</location>
        <topology evidence="1">Multi-pass membrane protein</topology>
    </subcellularLocation>
</comment>
<sequence>MIDQEVLTKLSHEASAASWPFTALSTIFFFMRTFSRFRMHRNDVGLEDAVFSISWMLNIVRAGVFQKALYATENVDMTNPAATIPAAAFWVIFTDTWVFLSIALPKFGVGILIIRIFIPRRWLHVSILCLCWCLNILAVVGFILIFVQCNPVAGQWDPFKHPETRCWNRSVGLIYACSVSGISAFMDFAFAVYPGIVVWGLQMPTWKKISTTALMGLGLCSCAFAIVKLSSNTYLFGYPSIYELLYHGIRIGMWNSIENDFVLSAACLPSVPQFFRACGLFGKLGSATTSFSRGTQLSSFTKLKPSSRSDIPDDNIDIEVAPATEPSRTYEDRRRAGFAK</sequence>
<dbReference type="PANTHER" id="PTHR33048">
    <property type="entry name" value="PTH11-LIKE INTEGRAL MEMBRANE PROTEIN (AFU_ORTHOLOGUE AFUA_5G11245)"/>
    <property type="match status" value="1"/>
</dbReference>
<dbReference type="PANTHER" id="PTHR33048:SF155">
    <property type="entry name" value="INTEGRAL MEMBRANE PROTEIN"/>
    <property type="match status" value="1"/>
</dbReference>
<evidence type="ECO:0000313" key="9">
    <source>
        <dbReference type="EMBL" id="EPE33444.1"/>
    </source>
</evidence>
<dbReference type="HOGENOM" id="CLU_816485_0_0_1"/>
<keyword evidence="3 7" id="KW-1133">Transmembrane helix</keyword>
<feature type="transmembrane region" description="Helical" evidence="7">
    <location>
        <begin position="125"/>
        <end position="153"/>
    </location>
</feature>
<dbReference type="RefSeq" id="XP_008080061.1">
    <property type="nucleotide sequence ID" value="XM_008081870.1"/>
</dbReference>
<evidence type="ECO:0000259" key="8">
    <source>
        <dbReference type="Pfam" id="PF20684"/>
    </source>
</evidence>
<keyword evidence="4 7" id="KW-0472">Membrane</keyword>
<dbReference type="EMBL" id="KE145358">
    <property type="protein sequence ID" value="EPE33444.1"/>
    <property type="molecule type" value="Genomic_DNA"/>
</dbReference>
<dbReference type="GO" id="GO:0016020">
    <property type="term" value="C:membrane"/>
    <property type="evidence" value="ECO:0007669"/>
    <property type="project" value="UniProtKB-SubCell"/>
</dbReference>
<feature type="transmembrane region" description="Helical" evidence="7">
    <location>
        <begin position="16"/>
        <end position="34"/>
    </location>
</feature>